<dbReference type="InterPro" id="IPR045060">
    <property type="entry name" value="Phe-tRNA-ligase_IIc_bsu"/>
</dbReference>
<feature type="domain" description="FDX-ACB" evidence="18">
    <location>
        <begin position="709"/>
        <end position="801"/>
    </location>
</feature>
<evidence type="ECO:0000259" key="18">
    <source>
        <dbReference type="PROSITE" id="PS51447"/>
    </source>
</evidence>
<dbReference type="EMBL" id="SADE01000002">
    <property type="protein sequence ID" value="RVU36562.1"/>
    <property type="molecule type" value="Genomic_DNA"/>
</dbReference>
<evidence type="ECO:0000256" key="15">
    <source>
        <dbReference type="HAMAP-Rule" id="MF_00283"/>
    </source>
</evidence>
<evidence type="ECO:0000256" key="9">
    <source>
        <dbReference type="ARBA" id="ARBA00022840"/>
    </source>
</evidence>
<evidence type="ECO:0000256" key="1">
    <source>
        <dbReference type="ARBA" id="ARBA00004496"/>
    </source>
</evidence>
<sequence>MKFTLSWLKDHLDTDASVREIADKLTSIGLEVESVDDPSAGLAPFVIGYVEEARKHPNADRLQVCMVNTGSEIVQVVCGAPNARTGMKGVFAPAGSHIPGTGIDLKSGEIRGEASNGMLCSEREMGLSDEHDGIIELAADAPVGTGFAAFAGLDDPVFEIGITPNRADCLGVYGIARDLAAAGLGTLKAPDLDRIDGVYDSPLTWEIADEAVGVCQYVAGRHFRNVKNGPSPKWMQQRLKAIGLRPISALVDITNYVTYDLGRPLHVFDADKVKGNPTMRFARDGESILALDGREYALDDSMLVIADENGPEGIGGVMGGEVSGCTLETTNVFLEVALFDPIKVAETGRKLGINSDARYRFERGLDPASAEWGVQVATRLILALCGGEASQEVNVGEVPTLDRKIDLRMARLQRHSGIEVPAAEAEAILSRLGFGTMRDGQVITADVPGWRKDVETEYCLIEEVLRIYGFDKVPAVPLTPETALPTPAVSNEQRRVAYAKKILAQRGMLEAVTWSFMPSALAMKFADEDNFDLAEMTLANPISSDLDVMRPSILPNLIQAVVRNADRGQPDGMLFEVGPAFRDPSPKGQDTVAAGIRAGKSGPRHWEHAPRDVDAFDAKADAMAVLEACGAPVQNLQVSTDAPAWYHPGRSGGLRLGPNVLAWFGELHPGLARQMDIKGKAAIFEIFMDRIPQPRSKGGGKARPLLKTENLLPVYRDFAFLVSSGTSADALARAAAGADKKMITDAAIFDVYTGAELEGQKSVAVTVTIQPTDKTLTDEDIDAIAGKIVANVEKQTGGKLRV</sequence>
<dbReference type="Pfam" id="PF01588">
    <property type="entry name" value="tRNA_bind"/>
    <property type="match status" value="1"/>
</dbReference>
<protein>
    <recommendedName>
        <fullName evidence="15">Phenylalanine--tRNA ligase beta subunit</fullName>
        <ecNumber evidence="15">6.1.1.20</ecNumber>
    </recommendedName>
    <alternativeName>
        <fullName evidence="15">Phenylalanyl-tRNA synthetase beta subunit</fullName>
        <shortName evidence="15">PheRS</shortName>
    </alternativeName>
</protein>
<dbReference type="InterPro" id="IPR020825">
    <property type="entry name" value="Phe-tRNA_synthase-like_B3/B4"/>
</dbReference>
<keyword evidence="12 15" id="KW-0648">Protein biosynthesis</keyword>
<dbReference type="GO" id="GO:0006432">
    <property type="term" value="P:phenylalanyl-tRNA aminoacylation"/>
    <property type="evidence" value="ECO:0007669"/>
    <property type="project" value="UniProtKB-UniRule"/>
</dbReference>
<dbReference type="Gene3D" id="3.30.930.10">
    <property type="entry name" value="Bira Bifunctional Protein, Domain 2"/>
    <property type="match status" value="1"/>
</dbReference>
<keyword evidence="5 16" id="KW-0820">tRNA-binding</keyword>
<organism evidence="20 21">
    <name type="scientific">Hwanghaeella grinnelliae</name>
    <dbReference type="NCBI Taxonomy" id="2500179"/>
    <lineage>
        <taxon>Bacteria</taxon>
        <taxon>Pseudomonadati</taxon>
        <taxon>Pseudomonadota</taxon>
        <taxon>Alphaproteobacteria</taxon>
        <taxon>Rhodospirillales</taxon>
        <taxon>Rhodospirillaceae</taxon>
        <taxon>Hwanghaeella</taxon>
    </lineage>
</organism>
<dbReference type="InterPro" id="IPR033714">
    <property type="entry name" value="tRNA_bind_bactPheRS"/>
</dbReference>
<keyword evidence="7 15" id="KW-0479">Metal-binding</keyword>
<dbReference type="SMART" id="SM00874">
    <property type="entry name" value="B5"/>
    <property type="match status" value="1"/>
</dbReference>
<dbReference type="InterPro" id="IPR012340">
    <property type="entry name" value="NA-bd_OB-fold"/>
</dbReference>
<dbReference type="InterPro" id="IPR036690">
    <property type="entry name" value="Fdx_antiC-bd_sf"/>
</dbReference>
<dbReference type="FunFam" id="2.40.50.140:FF:000045">
    <property type="entry name" value="Phenylalanine--tRNA ligase beta subunit"/>
    <property type="match status" value="1"/>
</dbReference>
<dbReference type="InterPro" id="IPR004532">
    <property type="entry name" value="Phe-tRNA-ligase_IIc_bsu_bact"/>
</dbReference>
<dbReference type="Gene3D" id="3.30.56.10">
    <property type="match status" value="2"/>
</dbReference>
<dbReference type="InterPro" id="IPR045864">
    <property type="entry name" value="aa-tRNA-synth_II/BPL/LPL"/>
</dbReference>
<gene>
    <name evidence="15" type="primary">pheT</name>
    <name evidence="20" type="ORF">EOI86_15345</name>
</gene>
<feature type="binding site" evidence="15">
    <location>
        <position position="462"/>
    </location>
    <ligand>
        <name>Mg(2+)</name>
        <dbReference type="ChEBI" id="CHEBI:18420"/>
        <note>shared with alpha subunit</note>
    </ligand>
</feature>
<evidence type="ECO:0000256" key="7">
    <source>
        <dbReference type="ARBA" id="ARBA00022723"/>
    </source>
</evidence>
<evidence type="ECO:0000256" key="2">
    <source>
        <dbReference type="ARBA" id="ARBA00008653"/>
    </source>
</evidence>
<comment type="subunit">
    <text evidence="3 15">Tetramer of two alpha and two beta subunits.</text>
</comment>
<comment type="caution">
    <text evidence="20">The sequence shown here is derived from an EMBL/GenBank/DDBJ whole genome shotgun (WGS) entry which is preliminary data.</text>
</comment>
<evidence type="ECO:0000256" key="13">
    <source>
        <dbReference type="ARBA" id="ARBA00023146"/>
    </source>
</evidence>
<dbReference type="Pfam" id="PF17759">
    <property type="entry name" value="tRNA_synthFbeta"/>
    <property type="match status" value="1"/>
</dbReference>
<dbReference type="PANTHER" id="PTHR10947">
    <property type="entry name" value="PHENYLALANYL-TRNA SYNTHETASE BETA CHAIN AND LEUCINE-RICH REPEAT-CONTAINING PROTEIN 47"/>
    <property type="match status" value="1"/>
</dbReference>
<evidence type="ECO:0000256" key="5">
    <source>
        <dbReference type="ARBA" id="ARBA00022555"/>
    </source>
</evidence>
<dbReference type="InterPro" id="IPR002547">
    <property type="entry name" value="tRNA-bd_dom"/>
</dbReference>
<dbReference type="NCBIfam" id="NF045760">
    <property type="entry name" value="YtpR"/>
    <property type="match status" value="1"/>
</dbReference>
<comment type="subcellular location">
    <subcellularLocation>
        <location evidence="1 15">Cytoplasm</location>
    </subcellularLocation>
</comment>
<dbReference type="SUPFAM" id="SSF50249">
    <property type="entry name" value="Nucleic acid-binding proteins"/>
    <property type="match status" value="1"/>
</dbReference>
<dbReference type="PROSITE" id="PS50886">
    <property type="entry name" value="TRBD"/>
    <property type="match status" value="1"/>
</dbReference>
<dbReference type="InterPro" id="IPR005147">
    <property type="entry name" value="tRNA_synthase_B5-dom"/>
</dbReference>
<dbReference type="GO" id="GO:0009328">
    <property type="term" value="C:phenylalanine-tRNA ligase complex"/>
    <property type="evidence" value="ECO:0007669"/>
    <property type="project" value="TreeGrafter"/>
</dbReference>
<keyword evidence="13 15" id="KW-0030">Aminoacyl-tRNA synthetase</keyword>
<comment type="similarity">
    <text evidence="2 15">Belongs to the phenylalanyl-tRNA synthetase beta subunit family. Type 1 subfamily.</text>
</comment>
<dbReference type="SUPFAM" id="SSF46955">
    <property type="entry name" value="Putative DNA-binding domain"/>
    <property type="match status" value="1"/>
</dbReference>
<evidence type="ECO:0000256" key="6">
    <source>
        <dbReference type="ARBA" id="ARBA00022598"/>
    </source>
</evidence>
<evidence type="ECO:0000256" key="4">
    <source>
        <dbReference type="ARBA" id="ARBA00022490"/>
    </source>
</evidence>
<dbReference type="SMART" id="SM00873">
    <property type="entry name" value="B3_4"/>
    <property type="match status" value="1"/>
</dbReference>
<dbReference type="Gene3D" id="3.50.40.10">
    <property type="entry name" value="Phenylalanyl-trna Synthetase, Chain B, domain 3"/>
    <property type="match status" value="1"/>
</dbReference>
<dbReference type="CDD" id="cd00769">
    <property type="entry name" value="PheRS_beta_core"/>
    <property type="match status" value="1"/>
</dbReference>
<evidence type="ECO:0000313" key="21">
    <source>
        <dbReference type="Proteomes" id="UP000287447"/>
    </source>
</evidence>
<dbReference type="Pfam" id="PF03147">
    <property type="entry name" value="FDX-ACB"/>
    <property type="match status" value="1"/>
</dbReference>
<dbReference type="OrthoDB" id="9805455at2"/>
<keyword evidence="9 15" id="KW-0067">ATP-binding</keyword>
<keyword evidence="10 15" id="KW-0460">Magnesium</keyword>
<dbReference type="PANTHER" id="PTHR10947:SF0">
    <property type="entry name" value="PHENYLALANINE--TRNA LIGASE BETA SUBUNIT"/>
    <property type="match status" value="1"/>
</dbReference>
<dbReference type="Pfam" id="PF03484">
    <property type="entry name" value="B5"/>
    <property type="match status" value="1"/>
</dbReference>
<dbReference type="PROSITE" id="PS51483">
    <property type="entry name" value="B5"/>
    <property type="match status" value="1"/>
</dbReference>
<dbReference type="SUPFAM" id="SSF55681">
    <property type="entry name" value="Class II aaRS and biotin synthetases"/>
    <property type="match status" value="1"/>
</dbReference>
<reference evidence="21" key="1">
    <citation type="submission" date="2019-01" db="EMBL/GenBank/DDBJ databases">
        <title>Gri0909 isolated from a small marine red alga.</title>
        <authorList>
            <person name="Kim J."/>
            <person name="Jeong S.E."/>
            <person name="Jeon C.O."/>
        </authorList>
    </citation>
    <scope>NUCLEOTIDE SEQUENCE [LARGE SCALE GENOMIC DNA]</scope>
    <source>
        <strain evidence="21">Gri0909</strain>
    </source>
</reference>
<dbReference type="InterPro" id="IPR005146">
    <property type="entry name" value="B3/B4_tRNA-bd"/>
</dbReference>
<evidence type="ECO:0000256" key="3">
    <source>
        <dbReference type="ARBA" id="ARBA00011209"/>
    </source>
</evidence>
<accession>A0A437QPX1</accession>
<dbReference type="Pfam" id="PF03483">
    <property type="entry name" value="B3_4"/>
    <property type="match status" value="1"/>
</dbReference>
<comment type="cofactor">
    <cofactor evidence="15">
        <name>Mg(2+)</name>
        <dbReference type="ChEBI" id="CHEBI:18420"/>
    </cofactor>
    <text evidence="15">Binds 2 magnesium ions per tetramer.</text>
</comment>
<evidence type="ECO:0000256" key="14">
    <source>
        <dbReference type="ARBA" id="ARBA00049255"/>
    </source>
</evidence>
<dbReference type="GO" id="GO:0000287">
    <property type="term" value="F:magnesium ion binding"/>
    <property type="evidence" value="ECO:0007669"/>
    <property type="project" value="UniProtKB-UniRule"/>
</dbReference>
<keyword evidence="6 15" id="KW-0436">Ligase</keyword>
<dbReference type="SUPFAM" id="SSF56037">
    <property type="entry name" value="PheT/TilS domain"/>
    <property type="match status" value="1"/>
</dbReference>
<feature type="binding site" evidence="15">
    <location>
        <position position="453"/>
    </location>
    <ligand>
        <name>Mg(2+)</name>
        <dbReference type="ChEBI" id="CHEBI:18420"/>
        <note>shared with alpha subunit</note>
    </ligand>
</feature>
<dbReference type="RefSeq" id="WP_127766038.1">
    <property type="nucleotide sequence ID" value="NZ_SADE01000002.1"/>
</dbReference>
<dbReference type="InterPro" id="IPR041616">
    <property type="entry name" value="PheRS_beta_core"/>
</dbReference>
<dbReference type="InterPro" id="IPR009061">
    <property type="entry name" value="DNA-bd_dom_put_sf"/>
</dbReference>
<keyword evidence="11 16" id="KW-0694">RNA-binding</keyword>
<evidence type="ECO:0000256" key="10">
    <source>
        <dbReference type="ARBA" id="ARBA00022842"/>
    </source>
</evidence>
<comment type="catalytic activity">
    <reaction evidence="14 15">
        <text>tRNA(Phe) + L-phenylalanine + ATP = L-phenylalanyl-tRNA(Phe) + AMP + diphosphate + H(+)</text>
        <dbReference type="Rhea" id="RHEA:19413"/>
        <dbReference type="Rhea" id="RHEA-COMP:9668"/>
        <dbReference type="Rhea" id="RHEA-COMP:9699"/>
        <dbReference type="ChEBI" id="CHEBI:15378"/>
        <dbReference type="ChEBI" id="CHEBI:30616"/>
        <dbReference type="ChEBI" id="CHEBI:33019"/>
        <dbReference type="ChEBI" id="CHEBI:58095"/>
        <dbReference type="ChEBI" id="CHEBI:78442"/>
        <dbReference type="ChEBI" id="CHEBI:78531"/>
        <dbReference type="ChEBI" id="CHEBI:456215"/>
        <dbReference type="EC" id="6.1.1.20"/>
    </reaction>
</comment>
<dbReference type="HAMAP" id="MF_00283">
    <property type="entry name" value="Phe_tRNA_synth_beta1"/>
    <property type="match status" value="1"/>
</dbReference>
<dbReference type="SUPFAM" id="SSF54991">
    <property type="entry name" value="Anticodon-binding domain of PheRS"/>
    <property type="match status" value="1"/>
</dbReference>
<dbReference type="GO" id="GO:0000049">
    <property type="term" value="F:tRNA binding"/>
    <property type="evidence" value="ECO:0007669"/>
    <property type="project" value="UniProtKB-UniRule"/>
</dbReference>
<dbReference type="InterPro" id="IPR005121">
    <property type="entry name" value="Fdx_antiC-bd"/>
</dbReference>
<proteinExistence type="inferred from homology"/>
<evidence type="ECO:0000256" key="8">
    <source>
        <dbReference type="ARBA" id="ARBA00022741"/>
    </source>
</evidence>
<dbReference type="SMART" id="SM00896">
    <property type="entry name" value="FDX-ACB"/>
    <property type="match status" value="1"/>
</dbReference>
<evidence type="ECO:0000259" key="19">
    <source>
        <dbReference type="PROSITE" id="PS51483"/>
    </source>
</evidence>
<keyword evidence="8 15" id="KW-0547">Nucleotide-binding</keyword>
<dbReference type="PROSITE" id="PS51447">
    <property type="entry name" value="FDX_ACB"/>
    <property type="match status" value="1"/>
</dbReference>
<keyword evidence="4 15" id="KW-0963">Cytoplasm</keyword>
<evidence type="ECO:0000259" key="17">
    <source>
        <dbReference type="PROSITE" id="PS50886"/>
    </source>
</evidence>
<evidence type="ECO:0000256" key="12">
    <source>
        <dbReference type="ARBA" id="ARBA00022917"/>
    </source>
</evidence>
<feature type="domain" description="TRNA-binding" evidence="17">
    <location>
        <begin position="39"/>
        <end position="148"/>
    </location>
</feature>
<feature type="binding site" evidence="15">
    <location>
        <position position="463"/>
    </location>
    <ligand>
        <name>Mg(2+)</name>
        <dbReference type="ChEBI" id="CHEBI:18420"/>
        <note>shared with alpha subunit</note>
    </ligand>
</feature>
<evidence type="ECO:0000256" key="16">
    <source>
        <dbReference type="PROSITE-ProRule" id="PRU00209"/>
    </source>
</evidence>
<dbReference type="Gene3D" id="3.30.70.380">
    <property type="entry name" value="Ferrodoxin-fold anticodon-binding domain"/>
    <property type="match status" value="1"/>
</dbReference>
<dbReference type="AlphaFoldDB" id="A0A437QPX1"/>
<dbReference type="EC" id="6.1.1.20" evidence="15"/>
<dbReference type="GO" id="GO:0004826">
    <property type="term" value="F:phenylalanine-tRNA ligase activity"/>
    <property type="evidence" value="ECO:0007669"/>
    <property type="project" value="UniProtKB-UniRule"/>
</dbReference>
<feature type="domain" description="B5" evidence="19">
    <location>
        <begin position="400"/>
        <end position="475"/>
    </location>
</feature>
<dbReference type="CDD" id="cd02796">
    <property type="entry name" value="tRNA_bind_bactPheRS"/>
    <property type="match status" value="1"/>
</dbReference>
<dbReference type="Proteomes" id="UP000287447">
    <property type="component" value="Unassembled WGS sequence"/>
</dbReference>
<comment type="caution">
    <text evidence="15">Lacks conserved residue(s) required for the propagation of feature annotation.</text>
</comment>
<dbReference type="NCBIfam" id="TIGR00472">
    <property type="entry name" value="pheT_bact"/>
    <property type="match status" value="1"/>
</dbReference>
<keyword evidence="21" id="KW-1185">Reference proteome</keyword>
<evidence type="ECO:0000256" key="11">
    <source>
        <dbReference type="ARBA" id="ARBA00022884"/>
    </source>
</evidence>
<evidence type="ECO:0000313" key="20">
    <source>
        <dbReference type="EMBL" id="RVU36562.1"/>
    </source>
</evidence>
<name>A0A437QPX1_9PROT</name>
<dbReference type="GO" id="GO:0005524">
    <property type="term" value="F:ATP binding"/>
    <property type="evidence" value="ECO:0007669"/>
    <property type="project" value="UniProtKB-UniRule"/>
</dbReference>
<dbReference type="Gene3D" id="2.40.50.140">
    <property type="entry name" value="Nucleic acid-binding proteins"/>
    <property type="match status" value="1"/>
</dbReference>